<name>A0A173Y0D0_9FIRM</name>
<evidence type="ECO:0000256" key="5">
    <source>
        <dbReference type="ARBA" id="ARBA00022842"/>
    </source>
</evidence>
<dbReference type="SUPFAM" id="SSF56672">
    <property type="entry name" value="DNA/RNA polymerases"/>
    <property type="match status" value="1"/>
</dbReference>
<evidence type="ECO:0000313" key="11">
    <source>
        <dbReference type="EMBL" id="CUN56577.1"/>
    </source>
</evidence>
<keyword evidence="2 9" id="KW-0479">Metal-binding</keyword>
<evidence type="ECO:0000256" key="2">
    <source>
        <dbReference type="ARBA" id="ARBA00022723"/>
    </source>
</evidence>
<evidence type="ECO:0000256" key="1">
    <source>
        <dbReference type="ARBA" id="ARBA00022722"/>
    </source>
</evidence>
<keyword evidence="8 9" id="KW-0464">Manganese</keyword>
<dbReference type="Gene3D" id="1.20.120.920">
    <property type="entry name" value="CRISPR-associated endonuclease Cas1, C-terminal domain"/>
    <property type="match status" value="1"/>
</dbReference>
<dbReference type="PANTHER" id="PTHR43219:SF1">
    <property type="entry name" value="CRISPR-ASSOCIATED ENDONUCLEASE CAS1"/>
    <property type="match status" value="1"/>
</dbReference>
<evidence type="ECO:0000256" key="8">
    <source>
        <dbReference type="ARBA" id="ARBA00023211"/>
    </source>
</evidence>
<dbReference type="PANTHER" id="PTHR43219">
    <property type="entry name" value="CRISPR-ASSOCIATED ENDONUCLEASE CAS1"/>
    <property type="match status" value="1"/>
</dbReference>
<feature type="binding site" evidence="9">
    <location>
        <position position="526"/>
    </location>
    <ligand>
        <name>Mn(2+)</name>
        <dbReference type="ChEBI" id="CHEBI:29035"/>
    </ligand>
</feature>
<comment type="subunit">
    <text evidence="9">Homodimer, forms a heterotetramer with a Cas2 homodimer.</text>
</comment>
<dbReference type="EMBL" id="CYYV01000002">
    <property type="protein sequence ID" value="CUN56577.1"/>
    <property type="molecule type" value="Genomic_DNA"/>
</dbReference>
<evidence type="ECO:0000259" key="10">
    <source>
        <dbReference type="PROSITE" id="PS50878"/>
    </source>
</evidence>
<evidence type="ECO:0000256" key="3">
    <source>
        <dbReference type="ARBA" id="ARBA00022759"/>
    </source>
</evidence>
<dbReference type="RefSeq" id="WP_055226073.1">
    <property type="nucleotide sequence ID" value="NZ_CAXSRP010000018.1"/>
</dbReference>
<dbReference type="GO" id="GO:0043571">
    <property type="term" value="P:maintenance of CRISPR repeat elements"/>
    <property type="evidence" value="ECO:0007669"/>
    <property type="project" value="UniProtKB-UniRule"/>
</dbReference>
<dbReference type="InterPro" id="IPR019858">
    <property type="entry name" value="CRISPR-assoc_Cas1_HMARI/TNEAP"/>
</dbReference>
<protein>
    <recommendedName>
        <fullName evidence="9">CRISPR-associated endonuclease Cas1</fullName>
        <ecNumber evidence="9">3.1.-.-</ecNumber>
    </recommendedName>
</protein>
<keyword evidence="1 9" id="KW-0540">Nuclease</keyword>
<proteinExistence type="inferred from homology"/>
<dbReference type="Proteomes" id="UP000095706">
    <property type="component" value="Unassembled WGS sequence"/>
</dbReference>
<dbReference type="GO" id="GO:0003677">
    <property type="term" value="F:DNA binding"/>
    <property type="evidence" value="ECO:0007669"/>
    <property type="project" value="UniProtKB-KW"/>
</dbReference>
<keyword evidence="6 9" id="KW-0051">Antiviral defense</keyword>
<feature type="domain" description="Reverse transcriptase" evidence="10">
    <location>
        <begin position="46"/>
        <end position="273"/>
    </location>
</feature>
<dbReference type="Gene3D" id="3.100.10.20">
    <property type="entry name" value="CRISPR-associated endonuclease Cas1, N-terminal domain"/>
    <property type="match status" value="1"/>
</dbReference>
<dbReference type="PROSITE" id="PS50878">
    <property type="entry name" value="RT_POL"/>
    <property type="match status" value="1"/>
</dbReference>
<evidence type="ECO:0000256" key="6">
    <source>
        <dbReference type="ARBA" id="ARBA00023118"/>
    </source>
</evidence>
<evidence type="ECO:0000256" key="4">
    <source>
        <dbReference type="ARBA" id="ARBA00022801"/>
    </source>
</evidence>
<dbReference type="SMR" id="A0A173Y0D0"/>
<evidence type="ECO:0000256" key="9">
    <source>
        <dbReference type="HAMAP-Rule" id="MF_01470"/>
    </source>
</evidence>
<dbReference type="GO" id="GO:0016787">
    <property type="term" value="F:hydrolase activity"/>
    <property type="evidence" value="ECO:0007669"/>
    <property type="project" value="UniProtKB-KW"/>
</dbReference>
<dbReference type="GO" id="GO:0004520">
    <property type="term" value="F:DNA endonuclease activity"/>
    <property type="evidence" value="ECO:0007669"/>
    <property type="project" value="InterPro"/>
</dbReference>
<dbReference type="GO" id="GO:0051607">
    <property type="term" value="P:defense response to virus"/>
    <property type="evidence" value="ECO:0007669"/>
    <property type="project" value="UniProtKB-UniRule"/>
</dbReference>
<dbReference type="HAMAP" id="MF_01470">
    <property type="entry name" value="Cas1"/>
    <property type="match status" value="1"/>
</dbReference>
<dbReference type="CDD" id="cd01651">
    <property type="entry name" value="RT_G2_intron"/>
    <property type="match status" value="1"/>
</dbReference>
<dbReference type="InterPro" id="IPR043128">
    <property type="entry name" value="Rev_trsase/Diguanyl_cyclase"/>
</dbReference>
<dbReference type="InterPro" id="IPR000477">
    <property type="entry name" value="RT_dom"/>
</dbReference>
<dbReference type="InterPro" id="IPR002729">
    <property type="entry name" value="CRISPR-assoc_Cas1"/>
</dbReference>
<keyword evidence="3 9" id="KW-0255">Endonuclease</keyword>
<dbReference type="Pfam" id="PF01867">
    <property type="entry name" value="Cas_Cas1"/>
    <property type="match status" value="1"/>
</dbReference>
<dbReference type="NCBIfam" id="TIGR00287">
    <property type="entry name" value="cas1"/>
    <property type="match status" value="1"/>
</dbReference>
<dbReference type="AlphaFoldDB" id="A0A173Y0D0"/>
<dbReference type="Gene3D" id="3.30.70.270">
    <property type="match status" value="1"/>
</dbReference>
<organism evidence="11 12">
    <name type="scientific">Fusicatenibacter saccharivorans</name>
    <dbReference type="NCBI Taxonomy" id="1150298"/>
    <lineage>
        <taxon>Bacteria</taxon>
        <taxon>Bacillati</taxon>
        <taxon>Bacillota</taxon>
        <taxon>Clostridia</taxon>
        <taxon>Lachnospirales</taxon>
        <taxon>Lachnospiraceae</taxon>
        <taxon>Fusicatenibacter</taxon>
    </lineage>
</organism>
<dbReference type="GO" id="GO:0046872">
    <property type="term" value="F:metal ion binding"/>
    <property type="evidence" value="ECO:0007669"/>
    <property type="project" value="UniProtKB-UniRule"/>
</dbReference>
<dbReference type="Pfam" id="PF00078">
    <property type="entry name" value="RVT_1"/>
    <property type="match status" value="1"/>
</dbReference>
<evidence type="ECO:0000256" key="7">
    <source>
        <dbReference type="ARBA" id="ARBA00023125"/>
    </source>
</evidence>
<evidence type="ECO:0000313" key="12">
    <source>
        <dbReference type="Proteomes" id="UP000095706"/>
    </source>
</evidence>
<gene>
    <name evidence="11" type="primary">ltrA_1</name>
    <name evidence="9" type="synonym">cas1</name>
    <name evidence="11" type="ORF">ERS852406_00371</name>
</gene>
<dbReference type="InterPro" id="IPR042211">
    <property type="entry name" value="CRISPR-assoc_Cas1_N"/>
</dbReference>
<comment type="similarity">
    <text evidence="9">Belongs to the CRISPR-associated endonuclease Cas1 family.</text>
</comment>
<sequence length="632" mass="74224">MFTIDEMLSKNNQRLAFEHFATKNDGCGPDGMHVSELEKYWRMNHDQIISDLKNQEYQPGIILIREHMNKTGKRRNIASLNVIDRFITRLLSQKLNRYLAPIFCENSYAYQDSKGVMPAVLKAKEYVELGMRHVIEIDLKNYFDTIPLENLIPEIERYITDEAVLHLIKQYLFCDISFEGKISRKTQGIVQGNAISPILSNLYLNDFDKELDESKLCWIRYADNIYIYMDSYEKALLVYSELTERLERRKLTVNKEKSGVFDVSTRSILGYDILIRNKKVDVRKHIYKSVNQYSNWHDSRLEFINGRYHITSDGILNRQDFGLLFENEQKKHYIPVEVSDQLNIYGNVTLASNVLQSFSNREIKVSFFDKYGRLIGSFLPEKTKKSAEIILVQSKNYLNEDVRMDTARRMEIAGLHNIRANLRYYDKKHKGDFKEKVDAISGYIDALNRAPSVNDMMLLEAKARQLYYTCFNQILETSDFQFEKRTKRPPKDAINACISFGNTLLYNLFVNIIWKKGLDPRFGVVHASNKRNQSLNLDFADIFKPIVIDRIIFTMINKKMLTLLTDFETSNQGVYLSREGKNIFLQMYEEKLKSRITIKGKEMSYYQLLESEVQNYKNFILTGETYKPYKYY</sequence>
<dbReference type="InterPro" id="IPR043502">
    <property type="entry name" value="DNA/RNA_pol_sf"/>
</dbReference>
<keyword evidence="7 9" id="KW-0238">DNA-binding</keyword>
<comment type="cofactor">
    <cofactor evidence="9">
        <name>Mg(2+)</name>
        <dbReference type="ChEBI" id="CHEBI:18420"/>
    </cofactor>
    <cofactor evidence="9">
        <name>Mn(2+)</name>
        <dbReference type="ChEBI" id="CHEBI:29035"/>
    </cofactor>
</comment>
<comment type="function">
    <text evidence="9">CRISPR (clustered regularly interspaced short palindromic repeat), is an adaptive immune system that provides protection against mobile genetic elements (viruses, transposable elements and conjugative plasmids). CRISPR clusters contain spacers, sequences complementary to antecedent mobile elements, and target invading nucleic acids. CRISPR clusters are transcribed and processed into CRISPR RNA (crRNA). Acts as a dsDNA endonuclease. Involved in the integration of spacer DNA into the CRISPR cassette.</text>
</comment>
<dbReference type="InterPro" id="IPR042206">
    <property type="entry name" value="CRISPR-assoc_Cas1_C"/>
</dbReference>
<keyword evidence="5 9" id="KW-0460">Magnesium</keyword>
<keyword evidence="4 9" id="KW-0378">Hydrolase</keyword>
<dbReference type="EC" id="3.1.-.-" evidence="9"/>
<reference evidence="11 12" key="1">
    <citation type="submission" date="2015-09" db="EMBL/GenBank/DDBJ databases">
        <authorList>
            <consortium name="Pathogen Informatics"/>
        </authorList>
    </citation>
    <scope>NUCLEOTIDE SEQUENCE [LARGE SCALE GENOMIC DNA]</scope>
    <source>
        <strain evidence="11 12">2789STDY5608849</strain>
    </source>
</reference>
<feature type="binding site" evidence="9">
    <location>
        <position position="460"/>
    </location>
    <ligand>
        <name>Mn(2+)</name>
        <dbReference type="ChEBI" id="CHEBI:29035"/>
    </ligand>
</feature>
<feature type="binding site" evidence="9">
    <location>
        <position position="541"/>
    </location>
    <ligand>
        <name>Mn(2+)</name>
        <dbReference type="ChEBI" id="CHEBI:29035"/>
    </ligand>
</feature>
<accession>A0A173Y0D0</accession>